<sequence length="104" mass="11793">CNHCQGVGHTMANCPNGDESYRPCGLCAELGHEMWSCPQKAVCFNCGVPGHVSRECRRGRMSRKRMLCTICYSNDHHRWDCHERPWNTPTQDAVCMECGKIGHL</sequence>
<feature type="domain" description="CCHC-type" evidence="2">
    <location>
        <begin position="43"/>
        <end position="58"/>
    </location>
</feature>
<keyword evidence="1" id="KW-0862">Zinc</keyword>
<dbReference type="SMART" id="SM00343">
    <property type="entry name" value="ZnF_C2HC"/>
    <property type="match status" value="4"/>
</dbReference>
<dbReference type="PROSITE" id="PS50158">
    <property type="entry name" value="ZF_CCHC"/>
    <property type="match status" value="1"/>
</dbReference>
<reference evidence="3 4" key="2">
    <citation type="journal article" date="2008" name="Nature">
        <title>The Phaeodactylum genome reveals the evolutionary history of diatom genomes.</title>
        <authorList>
            <person name="Bowler C."/>
            <person name="Allen A.E."/>
            <person name="Badger J.H."/>
            <person name="Grimwood J."/>
            <person name="Jabbari K."/>
            <person name="Kuo A."/>
            <person name="Maheswari U."/>
            <person name="Martens C."/>
            <person name="Maumus F."/>
            <person name="Otillar R.P."/>
            <person name="Rayko E."/>
            <person name="Salamov A."/>
            <person name="Vandepoele K."/>
            <person name="Beszteri B."/>
            <person name="Gruber A."/>
            <person name="Heijde M."/>
            <person name="Katinka M."/>
            <person name="Mock T."/>
            <person name="Valentin K."/>
            <person name="Verret F."/>
            <person name="Berges J.A."/>
            <person name="Brownlee C."/>
            <person name="Cadoret J.P."/>
            <person name="Chiovitti A."/>
            <person name="Choi C.J."/>
            <person name="Coesel S."/>
            <person name="De Martino A."/>
            <person name="Detter J.C."/>
            <person name="Durkin C."/>
            <person name="Falciatore A."/>
            <person name="Fournet J."/>
            <person name="Haruta M."/>
            <person name="Huysman M.J."/>
            <person name="Jenkins B.D."/>
            <person name="Jiroutova K."/>
            <person name="Jorgensen R.E."/>
            <person name="Joubert Y."/>
            <person name="Kaplan A."/>
            <person name="Kroger N."/>
            <person name="Kroth P.G."/>
            <person name="La Roche J."/>
            <person name="Lindquist E."/>
            <person name="Lommer M."/>
            <person name="Martin-Jezequel V."/>
            <person name="Lopez P.J."/>
            <person name="Lucas S."/>
            <person name="Mangogna M."/>
            <person name="McGinnis K."/>
            <person name="Medlin L.K."/>
            <person name="Montsant A."/>
            <person name="Oudot-Le Secq M.P."/>
            <person name="Napoli C."/>
            <person name="Obornik M."/>
            <person name="Parker M.S."/>
            <person name="Petit J.L."/>
            <person name="Porcel B.M."/>
            <person name="Poulsen N."/>
            <person name="Robison M."/>
            <person name="Rychlewski L."/>
            <person name="Rynearson T.A."/>
            <person name="Schmutz J."/>
            <person name="Shapiro H."/>
            <person name="Siaut M."/>
            <person name="Stanley M."/>
            <person name="Sussman M.R."/>
            <person name="Taylor A.R."/>
            <person name="Vardi A."/>
            <person name="von Dassow P."/>
            <person name="Vyverman W."/>
            <person name="Willis A."/>
            <person name="Wyrwicz L.S."/>
            <person name="Rokhsar D.S."/>
            <person name="Weissenbach J."/>
            <person name="Armbrust E.V."/>
            <person name="Green B.R."/>
            <person name="Van de Peer Y."/>
            <person name="Grigoriev I.V."/>
        </authorList>
    </citation>
    <scope>NUCLEOTIDE SEQUENCE [LARGE SCALE GENOMIC DNA]</scope>
    <source>
        <strain evidence="3 4">CCMP1335</strain>
    </source>
</reference>
<organism evidence="3 4">
    <name type="scientific">Thalassiosira pseudonana</name>
    <name type="common">Marine diatom</name>
    <name type="synonym">Cyclotella nana</name>
    <dbReference type="NCBI Taxonomy" id="35128"/>
    <lineage>
        <taxon>Eukaryota</taxon>
        <taxon>Sar</taxon>
        <taxon>Stramenopiles</taxon>
        <taxon>Ochrophyta</taxon>
        <taxon>Bacillariophyta</taxon>
        <taxon>Coscinodiscophyceae</taxon>
        <taxon>Thalassiosirophycidae</taxon>
        <taxon>Thalassiosirales</taxon>
        <taxon>Thalassiosiraceae</taxon>
        <taxon>Thalassiosira</taxon>
    </lineage>
</organism>
<evidence type="ECO:0000313" key="4">
    <source>
        <dbReference type="Proteomes" id="UP000001449"/>
    </source>
</evidence>
<dbReference type="Pfam" id="PF00098">
    <property type="entry name" value="zf-CCHC"/>
    <property type="match status" value="1"/>
</dbReference>
<reference evidence="3 4" key="1">
    <citation type="journal article" date="2004" name="Science">
        <title>The genome of the diatom Thalassiosira pseudonana: ecology, evolution, and metabolism.</title>
        <authorList>
            <person name="Armbrust E.V."/>
            <person name="Berges J.A."/>
            <person name="Bowler C."/>
            <person name="Green B.R."/>
            <person name="Martinez D."/>
            <person name="Putnam N.H."/>
            <person name="Zhou S."/>
            <person name="Allen A.E."/>
            <person name="Apt K.E."/>
            <person name="Bechner M."/>
            <person name="Brzezinski M.A."/>
            <person name="Chaal B.K."/>
            <person name="Chiovitti A."/>
            <person name="Davis A.K."/>
            <person name="Demarest M.S."/>
            <person name="Detter J.C."/>
            <person name="Glavina T."/>
            <person name="Goodstein D."/>
            <person name="Hadi M.Z."/>
            <person name="Hellsten U."/>
            <person name="Hildebrand M."/>
            <person name="Jenkins B.D."/>
            <person name="Jurka J."/>
            <person name="Kapitonov V.V."/>
            <person name="Kroger N."/>
            <person name="Lau W.W."/>
            <person name="Lane T.W."/>
            <person name="Larimer F.W."/>
            <person name="Lippmeier J.C."/>
            <person name="Lucas S."/>
            <person name="Medina M."/>
            <person name="Montsant A."/>
            <person name="Obornik M."/>
            <person name="Parker M.S."/>
            <person name="Palenik B."/>
            <person name="Pazour G.J."/>
            <person name="Richardson P.M."/>
            <person name="Rynearson T.A."/>
            <person name="Saito M.A."/>
            <person name="Schwartz D.C."/>
            <person name="Thamatrakoln K."/>
            <person name="Valentin K."/>
            <person name="Vardi A."/>
            <person name="Wilkerson F.P."/>
            <person name="Rokhsar D.S."/>
        </authorList>
    </citation>
    <scope>NUCLEOTIDE SEQUENCE [LARGE SCALE GENOMIC DNA]</scope>
    <source>
        <strain evidence="3 4">CCMP1335</strain>
    </source>
</reference>
<feature type="non-terminal residue" evidence="3">
    <location>
        <position position="1"/>
    </location>
</feature>
<dbReference type="Proteomes" id="UP000001449">
    <property type="component" value="Chromosome 1"/>
</dbReference>
<evidence type="ECO:0000313" key="3">
    <source>
        <dbReference type="EMBL" id="EED96377.1"/>
    </source>
</evidence>
<evidence type="ECO:0000256" key="1">
    <source>
        <dbReference type="PROSITE-ProRule" id="PRU00047"/>
    </source>
</evidence>
<dbReference type="eggNOG" id="KOG4400">
    <property type="taxonomic scope" value="Eukaryota"/>
</dbReference>
<dbReference type="PANTHER" id="PTHR46978:SF1">
    <property type="entry name" value="ZINC KNUCKLE (CCHC-TYPE) FAMILY PROTEIN"/>
    <property type="match status" value="1"/>
</dbReference>
<evidence type="ECO:0000259" key="2">
    <source>
        <dbReference type="PROSITE" id="PS50158"/>
    </source>
</evidence>
<dbReference type="RefSeq" id="XP_002286736.1">
    <property type="nucleotide sequence ID" value="XM_002286700.1"/>
</dbReference>
<dbReference type="PANTHER" id="PTHR46978">
    <property type="entry name" value="ZINC KNUCKLE (CCHC-TYPE) FAMILY PROTEIN"/>
    <property type="match status" value="1"/>
</dbReference>
<dbReference type="STRING" id="35128.B8BQJ7"/>
<dbReference type="GO" id="GO:0003676">
    <property type="term" value="F:nucleic acid binding"/>
    <property type="evidence" value="ECO:0007669"/>
    <property type="project" value="InterPro"/>
</dbReference>
<dbReference type="HOGENOM" id="CLU_058879_4_1_1"/>
<dbReference type="InParanoid" id="B8BQJ7"/>
<proteinExistence type="predicted"/>
<dbReference type="PaxDb" id="35128-Thaps31515"/>
<dbReference type="AlphaFoldDB" id="B8BQJ7"/>
<protein>
    <recommendedName>
        <fullName evidence="2">CCHC-type domain-containing protein</fullName>
    </recommendedName>
</protein>
<dbReference type="GO" id="GO:0008270">
    <property type="term" value="F:zinc ion binding"/>
    <property type="evidence" value="ECO:0007669"/>
    <property type="project" value="UniProtKB-KW"/>
</dbReference>
<keyword evidence="4" id="KW-1185">Reference proteome</keyword>
<keyword evidence="1" id="KW-0479">Metal-binding</keyword>
<accession>B8BQJ7</accession>
<name>B8BQJ7_THAPS</name>
<dbReference type="OMA" id="QVICYYC"/>
<feature type="non-terminal residue" evidence="3">
    <location>
        <position position="104"/>
    </location>
</feature>
<dbReference type="EMBL" id="CM000638">
    <property type="protein sequence ID" value="EED96377.1"/>
    <property type="molecule type" value="Genomic_DNA"/>
</dbReference>
<gene>
    <name evidence="3" type="ORF">THAPSDRAFT_31515</name>
</gene>
<dbReference type="GeneID" id="7451421"/>
<dbReference type="SUPFAM" id="SSF57756">
    <property type="entry name" value="Retrovirus zinc finger-like domains"/>
    <property type="match status" value="2"/>
</dbReference>
<dbReference type="InterPro" id="IPR036875">
    <property type="entry name" value="Znf_CCHC_sf"/>
</dbReference>
<dbReference type="Gene3D" id="4.10.60.10">
    <property type="entry name" value="Zinc finger, CCHC-type"/>
    <property type="match status" value="3"/>
</dbReference>
<dbReference type="KEGG" id="tps:THAPSDRAFT_31515"/>
<keyword evidence="1" id="KW-0863">Zinc-finger</keyword>
<dbReference type="InterPro" id="IPR001878">
    <property type="entry name" value="Znf_CCHC"/>
</dbReference>